<evidence type="ECO:0008006" key="9">
    <source>
        <dbReference type="Google" id="ProtNLM"/>
    </source>
</evidence>
<dbReference type="Gene3D" id="2.10.70.10">
    <property type="entry name" value="Complement Module, domain 1"/>
    <property type="match status" value="4"/>
</dbReference>
<keyword evidence="2" id="KW-0677">Repeat</keyword>
<name>A0A7R9BRU4_9CRUS</name>
<dbReference type="InterPro" id="IPR051277">
    <property type="entry name" value="SEZ6_CSMD_C4BPB_Regulators"/>
</dbReference>
<dbReference type="InterPro" id="IPR013783">
    <property type="entry name" value="Ig-like_fold"/>
</dbReference>
<dbReference type="CDD" id="cd00096">
    <property type="entry name" value="Ig"/>
    <property type="match status" value="1"/>
</dbReference>
<organism evidence="7">
    <name type="scientific">Notodromas monacha</name>
    <dbReference type="NCBI Taxonomy" id="399045"/>
    <lineage>
        <taxon>Eukaryota</taxon>
        <taxon>Metazoa</taxon>
        <taxon>Ecdysozoa</taxon>
        <taxon>Arthropoda</taxon>
        <taxon>Crustacea</taxon>
        <taxon>Oligostraca</taxon>
        <taxon>Ostracoda</taxon>
        <taxon>Podocopa</taxon>
        <taxon>Podocopida</taxon>
        <taxon>Cypridocopina</taxon>
        <taxon>Cypridoidea</taxon>
        <taxon>Cyprididae</taxon>
        <taxon>Notodromas</taxon>
    </lineage>
</organism>
<feature type="disulfide bond" evidence="4">
    <location>
        <begin position="382"/>
        <end position="409"/>
    </location>
</feature>
<dbReference type="SMART" id="SM00032">
    <property type="entry name" value="CCP"/>
    <property type="match status" value="4"/>
</dbReference>
<feature type="domain" description="Sushi" evidence="6">
    <location>
        <begin position="224"/>
        <end position="292"/>
    </location>
</feature>
<keyword evidence="8" id="KW-1185">Reference proteome</keyword>
<feature type="disulfide bond" evidence="4">
    <location>
        <begin position="194"/>
        <end position="221"/>
    </location>
</feature>
<evidence type="ECO:0000256" key="3">
    <source>
        <dbReference type="ARBA" id="ARBA00023157"/>
    </source>
</evidence>
<feature type="disulfide bond" evidence="4">
    <location>
        <begin position="263"/>
        <end position="290"/>
    </location>
</feature>
<dbReference type="PANTHER" id="PTHR45656">
    <property type="entry name" value="PROTEIN CBR-CLEC-78"/>
    <property type="match status" value="1"/>
</dbReference>
<dbReference type="PROSITE" id="PS50923">
    <property type="entry name" value="SUSHI"/>
    <property type="match status" value="4"/>
</dbReference>
<reference evidence="7" key="1">
    <citation type="submission" date="2020-11" db="EMBL/GenBank/DDBJ databases">
        <authorList>
            <person name="Tran Van P."/>
        </authorList>
    </citation>
    <scope>NUCLEOTIDE SEQUENCE</scope>
</reference>
<feature type="disulfide bond" evidence="4">
    <location>
        <begin position="323"/>
        <end position="350"/>
    </location>
</feature>
<protein>
    <recommendedName>
        <fullName evidence="9">Locomotion-related protein Hikaru genki</fullName>
    </recommendedName>
</protein>
<evidence type="ECO:0000256" key="1">
    <source>
        <dbReference type="ARBA" id="ARBA00022729"/>
    </source>
</evidence>
<dbReference type="SUPFAM" id="SSF48726">
    <property type="entry name" value="Immunoglobulin"/>
    <property type="match status" value="1"/>
</dbReference>
<dbReference type="InterPro" id="IPR036179">
    <property type="entry name" value="Ig-like_dom_sf"/>
</dbReference>
<evidence type="ECO:0000313" key="7">
    <source>
        <dbReference type="EMBL" id="CAD7280028.1"/>
    </source>
</evidence>
<keyword evidence="3 4" id="KW-1015">Disulfide bond</keyword>
<accession>A0A7R9BRU4</accession>
<dbReference type="Pfam" id="PF00084">
    <property type="entry name" value="Sushi"/>
    <property type="match status" value="4"/>
</dbReference>
<feature type="domain" description="Sushi" evidence="6">
    <location>
        <begin position="353"/>
        <end position="411"/>
    </location>
</feature>
<evidence type="ECO:0000256" key="4">
    <source>
        <dbReference type="PROSITE-ProRule" id="PRU00302"/>
    </source>
</evidence>
<dbReference type="InterPro" id="IPR035976">
    <property type="entry name" value="Sushi/SCR/CCP_sf"/>
</dbReference>
<dbReference type="CDD" id="cd00033">
    <property type="entry name" value="CCP"/>
    <property type="match status" value="4"/>
</dbReference>
<feature type="domain" description="Ig-like" evidence="5">
    <location>
        <begin position="64"/>
        <end position="163"/>
    </location>
</feature>
<gene>
    <name evidence="7" type="ORF">NMOB1V02_LOCUS7692</name>
</gene>
<feature type="domain" description="Sushi" evidence="6">
    <location>
        <begin position="293"/>
        <end position="352"/>
    </location>
</feature>
<dbReference type="SUPFAM" id="SSF57535">
    <property type="entry name" value="Complement control module/SCR domain"/>
    <property type="match status" value="4"/>
</dbReference>
<dbReference type="PANTHER" id="PTHR45656:SF4">
    <property type="entry name" value="PROTEIN CBR-CLEC-78"/>
    <property type="match status" value="1"/>
</dbReference>
<dbReference type="EMBL" id="OA883933">
    <property type="protein sequence ID" value="CAD7280028.1"/>
    <property type="molecule type" value="Genomic_DNA"/>
</dbReference>
<dbReference type="AlphaFoldDB" id="A0A7R9BRU4"/>
<feature type="domain" description="Sushi" evidence="6">
    <location>
        <begin position="165"/>
        <end position="223"/>
    </location>
</feature>
<dbReference type="Proteomes" id="UP000678499">
    <property type="component" value="Unassembled WGS sequence"/>
</dbReference>
<evidence type="ECO:0000256" key="2">
    <source>
        <dbReference type="ARBA" id="ARBA00022737"/>
    </source>
</evidence>
<dbReference type="PROSITE" id="PS50835">
    <property type="entry name" value="IG_LIKE"/>
    <property type="match status" value="1"/>
</dbReference>
<evidence type="ECO:0000313" key="8">
    <source>
        <dbReference type="Proteomes" id="UP000678499"/>
    </source>
</evidence>
<dbReference type="EMBL" id="CAJPEX010001896">
    <property type="protein sequence ID" value="CAG0920180.1"/>
    <property type="molecule type" value="Genomic_DNA"/>
</dbReference>
<keyword evidence="1" id="KW-0732">Signal</keyword>
<sequence>MGIGKYYMIMIVAEILSTSRCVDIGKYSMTGSSRRKCVKGEWVGKPPTCLGLSQEYDYALERPPTILFRHQLGPIAQSNDGKLIVYPGTILHLECLWLRKFGNPKWVISHKYRDYPQNWTTDENRNPNLEYRLTIYHAQKDDSGTFTCETPNRHQHGVQVVVSAVHCPELPIRPGLVMTPKNSHQMMTKVFFSCENGNSLVGTNEISCLPSGNWSAPVPDCQTVKCPPMLNTSTEDLVPGAVKVDVRVEVQSQSVGGKAFFSCPESYGLRGPTESVCRPDGFWSRPFPICTLVTCEAPAEPVDGYIQPKGGAFRAGETVRFFCAHGYMVDGQPIITCQENGKWSRDPPQCVKACTYPGTIIDGTTSLLKYYYSIGETVTFDCGPGLTLSGAQMLRCLPNGQWSNGVPQCVPIQ</sequence>
<dbReference type="InterPro" id="IPR000436">
    <property type="entry name" value="Sushi_SCR_CCP_dom"/>
</dbReference>
<proteinExistence type="predicted"/>
<evidence type="ECO:0000259" key="6">
    <source>
        <dbReference type="PROSITE" id="PS50923"/>
    </source>
</evidence>
<keyword evidence="4" id="KW-0768">Sushi</keyword>
<dbReference type="Gene3D" id="2.60.40.10">
    <property type="entry name" value="Immunoglobulins"/>
    <property type="match status" value="1"/>
</dbReference>
<evidence type="ECO:0000259" key="5">
    <source>
        <dbReference type="PROSITE" id="PS50835"/>
    </source>
</evidence>
<dbReference type="InterPro" id="IPR007110">
    <property type="entry name" value="Ig-like_dom"/>
</dbReference>
<dbReference type="OrthoDB" id="5804959at2759"/>
<comment type="caution">
    <text evidence="4">Lacks conserved residue(s) required for the propagation of feature annotation.</text>
</comment>